<protein>
    <recommendedName>
        <fullName evidence="4">MARVEL domain-containing protein</fullName>
    </recommendedName>
</protein>
<dbReference type="Proteomes" id="UP000800035">
    <property type="component" value="Unassembled WGS sequence"/>
</dbReference>
<organism evidence="2 3">
    <name type="scientific">Byssothecium circinans</name>
    <dbReference type="NCBI Taxonomy" id="147558"/>
    <lineage>
        <taxon>Eukaryota</taxon>
        <taxon>Fungi</taxon>
        <taxon>Dikarya</taxon>
        <taxon>Ascomycota</taxon>
        <taxon>Pezizomycotina</taxon>
        <taxon>Dothideomycetes</taxon>
        <taxon>Pleosporomycetidae</taxon>
        <taxon>Pleosporales</taxon>
        <taxon>Massarineae</taxon>
        <taxon>Massarinaceae</taxon>
        <taxon>Byssothecium</taxon>
    </lineage>
</organism>
<feature type="transmembrane region" description="Helical" evidence="1">
    <location>
        <begin position="52"/>
        <end position="70"/>
    </location>
</feature>
<evidence type="ECO:0000313" key="3">
    <source>
        <dbReference type="Proteomes" id="UP000800035"/>
    </source>
</evidence>
<dbReference type="OrthoDB" id="3436860at2759"/>
<dbReference type="AlphaFoldDB" id="A0A6A5UHR7"/>
<evidence type="ECO:0008006" key="4">
    <source>
        <dbReference type="Google" id="ProtNLM"/>
    </source>
</evidence>
<feature type="transmembrane region" description="Helical" evidence="1">
    <location>
        <begin position="82"/>
        <end position="103"/>
    </location>
</feature>
<keyword evidence="1" id="KW-1133">Transmembrane helix</keyword>
<gene>
    <name evidence="2" type="ORF">CC80DRAFT_7846</name>
</gene>
<reference evidence="2" key="1">
    <citation type="journal article" date="2020" name="Stud. Mycol.">
        <title>101 Dothideomycetes genomes: a test case for predicting lifestyles and emergence of pathogens.</title>
        <authorList>
            <person name="Haridas S."/>
            <person name="Albert R."/>
            <person name="Binder M."/>
            <person name="Bloem J."/>
            <person name="Labutti K."/>
            <person name="Salamov A."/>
            <person name="Andreopoulos B."/>
            <person name="Baker S."/>
            <person name="Barry K."/>
            <person name="Bills G."/>
            <person name="Bluhm B."/>
            <person name="Cannon C."/>
            <person name="Castanera R."/>
            <person name="Culley D."/>
            <person name="Daum C."/>
            <person name="Ezra D."/>
            <person name="Gonzalez J."/>
            <person name="Henrissat B."/>
            <person name="Kuo A."/>
            <person name="Liang C."/>
            <person name="Lipzen A."/>
            <person name="Lutzoni F."/>
            <person name="Magnuson J."/>
            <person name="Mondo S."/>
            <person name="Nolan M."/>
            <person name="Ohm R."/>
            <person name="Pangilinan J."/>
            <person name="Park H.-J."/>
            <person name="Ramirez L."/>
            <person name="Alfaro M."/>
            <person name="Sun H."/>
            <person name="Tritt A."/>
            <person name="Yoshinaga Y."/>
            <person name="Zwiers L.-H."/>
            <person name="Turgeon B."/>
            <person name="Goodwin S."/>
            <person name="Spatafora J."/>
            <person name="Crous P."/>
            <person name="Grigoriev I."/>
        </authorList>
    </citation>
    <scope>NUCLEOTIDE SEQUENCE</scope>
    <source>
        <strain evidence="2">CBS 675.92</strain>
    </source>
</reference>
<evidence type="ECO:0000313" key="2">
    <source>
        <dbReference type="EMBL" id="KAF1963509.1"/>
    </source>
</evidence>
<feature type="transmembrane region" description="Helical" evidence="1">
    <location>
        <begin position="110"/>
        <end position="131"/>
    </location>
</feature>
<evidence type="ECO:0000256" key="1">
    <source>
        <dbReference type="SAM" id="Phobius"/>
    </source>
</evidence>
<keyword evidence="3" id="KW-1185">Reference proteome</keyword>
<accession>A0A6A5UHR7</accession>
<keyword evidence="1" id="KW-0472">Membrane</keyword>
<keyword evidence="1" id="KW-0812">Transmembrane</keyword>
<dbReference type="EMBL" id="ML976977">
    <property type="protein sequence ID" value="KAF1963509.1"/>
    <property type="molecule type" value="Genomic_DNA"/>
</dbReference>
<proteinExistence type="predicted"/>
<sequence>MGIFTILEKPFFHPRHKLPVHVAQIFLVAVAMGCSVPRLFMKNQPRTRANTVALGMGAKSLIIIIYMIVTEHNPRFKKWKSYKANVILSCLEVVFWGTVAFLAMRANLRICTGALCVLSWVVVVVAVVIVLTELYTAAVCIREFREYRRTKNAVQIESPRGSWKQSDIEVSQLSYPTTPRPVRV</sequence>
<feature type="transmembrane region" description="Helical" evidence="1">
    <location>
        <begin position="20"/>
        <end position="40"/>
    </location>
</feature>
<name>A0A6A5UHR7_9PLEO</name>